<dbReference type="AlphaFoldDB" id="A0A6C0KYE4"/>
<reference evidence="1" key="1">
    <citation type="journal article" date="2020" name="Nature">
        <title>Giant virus diversity and host interactions through global metagenomics.</title>
        <authorList>
            <person name="Schulz F."/>
            <person name="Roux S."/>
            <person name="Paez-Espino D."/>
            <person name="Jungbluth S."/>
            <person name="Walsh D.A."/>
            <person name="Denef V.J."/>
            <person name="McMahon K.D."/>
            <person name="Konstantinidis K.T."/>
            <person name="Eloe-Fadrosh E.A."/>
            <person name="Kyrpides N.C."/>
            <person name="Woyke T."/>
        </authorList>
    </citation>
    <scope>NUCLEOTIDE SEQUENCE</scope>
    <source>
        <strain evidence="1">GVMAG-S-ERX555907-63</strain>
    </source>
</reference>
<organism evidence="1">
    <name type="scientific">viral metagenome</name>
    <dbReference type="NCBI Taxonomy" id="1070528"/>
    <lineage>
        <taxon>unclassified sequences</taxon>
        <taxon>metagenomes</taxon>
        <taxon>organismal metagenomes</taxon>
    </lineage>
</organism>
<protein>
    <submittedName>
        <fullName evidence="1">Uncharacterized protein</fullName>
    </submittedName>
</protein>
<name>A0A6C0KYE4_9ZZZZ</name>
<evidence type="ECO:0000313" key="1">
    <source>
        <dbReference type="EMBL" id="QHU22985.1"/>
    </source>
</evidence>
<accession>A0A6C0KYE4</accession>
<proteinExistence type="predicted"/>
<dbReference type="EMBL" id="MN741020">
    <property type="protein sequence ID" value="QHU22985.1"/>
    <property type="molecule type" value="Genomic_DNA"/>
</dbReference>
<dbReference type="Gene3D" id="3.90.1720.10">
    <property type="entry name" value="endopeptidase domain like (from Nostoc punctiforme)"/>
    <property type="match status" value="1"/>
</dbReference>
<sequence>MPIYTDYDEWSKNLWPCDIILFTKKRVNNCINFCKPNGLGLHSEWVHVGVVCPTNFIDFENKDVNETYILESKIYGSRGIKDIRTNKLKGGLQIRNLREIASKNLKKDYAIACYKIRYNKFKYSLEEERNLSKEELEKYLENNFKAASLRYIWKNWQSSSYDWLNCYTAPGFHNSDCITQKNKRLFCSEFVINLYQKISIIDSGLESDFIGPQELGDWIGDIMGDSPFSPDCYLLKKKPELNRQNTIHSKAKTFFIKCYWYWVVFSGCGTSKYNGSGEAGY</sequence>